<keyword evidence="2" id="KW-1005">Bacterial flagellum biogenesis</keyword>
<dbReference type="AlphaFoldDB" id="A0A645DVY0"/>
<dbReference type="InterPro" id="IPR024046">
    <property type="entry name" value="Flagellar_assmbl_FliW_dom_sf"/>
</dbReference>
<evidence type="ECO:0000256" key="1">
    <source>
        <dbReference type="ARBA" id="ARBA00022490"/>
    </source>
</evidence>
<keyword evidence="4" id="KW-0969">Cilium</keyword>
<evidence type="ECO:0000256" key="2">
    <source>
        <dbReference type="ARBA" id="ARBA00022795"/>
    </source>
</evidence>
<evidence type="ECO:0000313" key="4">
    <source>
        <dbReference type="EMBL" id="MPM93288.1"/>
    </source>
</evidence>
<name>A0A645DVY0_9ZZZZ</name>
<dbReference type="PANTHER" id="PTHR39190">
    <property type="entry name" value="FLAGELLAR ASSEMBLY FACTOR FLIW"/>
    <property type="match status" value="1"/>
</dbReference>
<accession>A0A645DVY0</accession>
<reference evidence="4" key="1">
    <citation type="submission" date="2019-08" db="EMBL/GenBank/DDBJ databases">
        <authorList>
            <person name="Kucharzyk K."/>
            <person name="Murdoch R.W."/>
            <person name="Higgins S."/>
            <person name="Loffler F."/>
        </authorList>
    </citation>
    <scope>NUCLEOTIDE SEQUENCE</scope>
</reference>
<protein>
    <submittedName>
        <fullName evidence="4">Flagellar assembly factor FliW</fullName>
    </submittedName>
</protein>
<dbReference type="GO" id="GO:0006417">
    <property type="term" value="P:regulation of translation"/>
    <property type="evidence" value="ECO:0007669"/>
    <property type="project" value="UniProtKB-KW"/>
</dbReference>
<keyword evidence="3" id="KW-0810">Translation regulation</keyword>
<comment type="caution">
    <text evidence="4">The sequence shown here is derived from an EMBL/GenBank/DDBJ whole genome shotgun (WGS) entry which is preliminary data.</text>
</comment>
<dbReference type="InterPro" id="IPR003775">
    <property type="entry name" value="Flagellar_assembly_factor_FliW"/>
</dbReference>
<dbReference type="EMBL" id="VSSQ01040120">
    <property type="protein sequence ID" value="MPM93288.1"/>
    <property type="molecule type" value="Genomic_DNA"/>
</dbReference>
<dbReference type="Gene3D" id="2.30.290.10">
    <property type="entry name" value="BH3618-like"/>
    <property type="match status" value="1"/>
</dbReference>
<dbReference type="Pfam" id="PF02623">
    <property type="entry name" value="FliW"/>
    <property type="match status" value="1"/>
</dbReference>
<keyword evidence="1" id="KW-0963">Cytoplasm</keyword>
<gene>
    <name evidence="4" type="primary">fliW_13</name>
    <name evidence="4" type="ORF">SDC9_140424</name>
</gene>
<proteinExistence type="inferred from homology"/>
<dbReference type="GO" id="GO:0044780">
    <property type="term" value="P:bacterial-type flagellum assembly"/>
    <property type="evidence" value="ECO:0007669"/>
    <property type="project" value="InterPro"/>
</dbReference>
<sequence>MIIETRDFGKMNISEDGILTFKLPILGFESQTRFVILYDDELGDALGWLQSIDDRDVCFIIVDPHTVFDNYAPIVAPTVLGKLGLTSQDDAVFRSLVVIPTQTGGTTINLKSPLVINPAKKLAAQVVLDQDYAVRTPLNSTGEGLIC</sequence>
<evidence type="ECO:0000256" key="3">
    <source>
        <dbReference type="ARBA" id="ARBA00022845"/>
    </source>
</evidence>
<dbReference type="SUPFAM" id="SSF141457">
    <property type="entry name" value="BH3618-like"/>
    <property type="match status" value="1"/>
</dbReference>
<keyword evidence="4" id="KW-0966">Cell projection</keyword>
<dbReference type="HAMAP" id="MF_01185">
    <property type="entry name" value="FliW"/>
    <property type="match status" value="1"/>
</dbReference>
<dbReference type="PANTHER" id="PTHR39190:SF1">
    <property type="entry name" value="FLAGELLAR ASSEMBLY FACTOR FLIW"/>
    <property type="match status" value="1"/>
</dbReference>
<keyword evidence="4" id="KW-0282">Flagellum</keyword>
<organism evidence="4">
    <name type="scientific">bioreactor metagenome</name>
    <dbReference type="NCBI Taxonomy" id="1076179"/>
    <lineage>
        <taxon>unclassified sequences</taxon>
        <taxon>metagenomes</taxon>
        <taxon>ecological metagenomes</taxon>
    </lineage>
</organism>